<dbReference type="SUPFAM" id="SSF52172">
    <property type="entry name" value="CheY-like"/>
    <property type="match status" value="1"/>
</dbReference>
<dbReference type="PANTHER" id="PTHR48111">
    <property type="entry name" value="REGULATOR OF RPOS"/>
    <property type="match status" value="1"/>
</dbReference>
<proteinExistence type="predicted"/>
<dbReference type="RefSeq" id="WP_244677901.1">
    <property type="nucleotide sequence ID" value="NZ_CP095046.1"/>
</dbReference>
<evidence type="ECO:0000313" key="8">
    <source>
        <dbReference type="EMBL" id="UOQ74562.1"/>
    </source>
</evidence>
<protein>
    <submittedName>
        <fullName evidence="8">Response regulator</fullName>
    </submittedName>
</protein>
<dbReference type="PROSITE" id="PS50110">
    <property type="entry name" value="RESPONSE_REGULATORY"/>
    <property type="match status" value="1"/>
</dbReference>
<gene>
    <name evidence="8" type="ORF">MUN79_12220</name>
</gene>
<dbReference type="GO" id="GO:0006355">
    <property type="term" value="P:regulation of DNA-templated transcription"/>
    <property type="evidence" value="ECO:0007669"/>
    <property type="project" value="TreeGrafter"/>
</dbReference>
<dbReference type="KEGG" id="hcu:MUN79_12220"/>
<reference evidence="8" key="1">
    <citation type="submission" date="2022-04" db="EMBL/GenBank/DDBJ databases">
        <title>Hymenobacter sp. isolated from the air.</title>
        <authorList>
            <person name="Won M."/>
            <person name="Lee C.-M."/>
            <person name="Woen H.-Y."/>
            <person name="Kwon S.-W."/>
        </authorList>
    </citation>
    <scope>NUCLEOTIDE SEQUENCE</scope>
    <source>
        <strain evidence="8">5116S-3</strain>
    </source>
</reference>
<evidence type="ECO:0000256" key="2">
    <source>
        <dbReference type="ARBA" id="ARBA00023012"/>
    </source>
</evidence>
<keyword evidence="9" id="KW-1185">Reference proteome</keyword>
<evidence type="ECO:0000259" key="7">
    <source>
        <dbReference type="PROSITE" id="PS50110"/>
    </source>
</evidence>
<dbReference type="InterPro" id="IPR039420">
    <property type="entry name" value="WalR-like"/>
</dbReference>
<evidence type="ECO:0000256" key="6">
    <source>
        <dbReference type="PROSITE-ProRule" id="PRU00169"/>
    </source>
</evidence>
<dbReference type="Gene3D" id="3.40.50.2300">
    <property type="match status" value="1"/>
</dbReference>
<keyword evidence="4" id="KW-0238">DNA-binding</keyword>
<feature type="modified residue" description="4-aspartylphosphate" evidence="6">
    <location>
        <position position="51"/>
    </location>
</feature>
<dbReference type="InterPro" id="IPR001789">
    <property type="entry name" value="Sig_transdc_resp-reg_receiver"/>
</dbReference>
<dbReference type="GO" id="GO:0005829">
    <property type="term" value="C:cytosol"/>
    <property type="evidence" value="ECO:0007669"/>
    <property type="project" value="TreeGrafter"/>
</dbReference>
<dbReference type="Pfam" id="PF00072">
    <property type="entry name" value="Response_reg"/>
    <property type="match status" value="1"/>
</dbReference>
<organism evidence="8 9">
    <name type="scientific">Hymenobacter cellulosilyticus</name>
    <dbReference type="NCBI Taxonomy" id="2932248"/>
    <lineage>
        <taxon>Bacteria</taxon>
        <taxon>Pseudomonadati</taxon>
        <taxon>Bacteroidota</taxon>
        <taxon>Cytophagia</taxon>
        <taxon>Cytophagales</taxon>
        <taxon>Hymenobacteraceae</taxon>
        <taxon>Hymenobacter</taxon>
    </lineage>
</organism>
<dbReference type="Proteomes" id="UP000831796">
    <property type="component" value="Chromosome"/>
</dbReference>
<keyword evidence="1 6" id="KW-0597">Phosphoprotein</keyword>
<evidence type="ECO:0000256" key="5">
    <source>
        <dbReference type="ARBA" id="ARBA00023163"/>
    </source>
</evidence>
<evidence type="ECO:0000256" key="3">
    <source>
        <dbReference type="ARBA" id="ARBA00023015"/>
    </source>
</evidence>
<dbReference type="SMART" id="SM00448">
    <property type="entry name" value="REC"/>
    <property type="match status" value="1"/>
</dbReference>
<keyword evidence="5" id="KW-0804">Transcription</keyword>
<dbReference type="EMBL" id="CP095046">
    <property type="protein sequence ID" value="UOQ74562.1"/>
    <property type="molecule type" value="Genomic_DNA"/>
</dbReference>
<keyword evidence="2" id="KW-0902">Two-component regulatory system</keyword>
<accession>A0A8T9QCA8</accession>
<dbReference type="GO" id="GO:0032993">
    <property type="term" value="C:protein-DNA complex"/>
    <property type="evidence" value="ECO:0007669"/>
    <property type="project" value="TreeGrafter"/>
</dbReference>
<dbReference type="InterPro" id="IPR011006">
    <property type="entry name" value="CheY-like_superfamily"/>
</dbReference>
<evidence type="ECO:0000313" key="9">
    <source>
        <dbReference type="Proteomes" id="UP000831796"/>
    </source>
</evidence>
<name>A0A8T9QCA8_9BACT</name>
<evidence type="ECO:0000256" key="1">
    <source>
        <dbReference type="ARBA" id="ARBA00022553"/>
    </source>
</evidence>
<keyword evidence="3" id="KW-0805">Transcription regulation</keyword>
<dbReference type="GO" id="GO:0000976">
    <property type="term" value="F:transcription cis-regulatory region binding"/>
    <property type="evidence" value="ECO:0007669"/>
    <property type="project" value="TreeGrafter"/>
</dbReference>
<dbReference type="AlphaFoldDB" id="A0A8T9QCA8"/>
<dbReference type="PANTHER" id="PTHR48111:SF1">
    <property type="entry name" value="TWO-COMPONENT RESPONSE REGULATOR ORR33"/>
    <property type="match status" value="1"/>
</dbReference>
<feature type="domain" description="Response regulatory" evidence="7">
    <location>
        <begin position="2"/>
        <end position="106"/>
    </location>
</feature>
<evidence type="ECO:0000256" key="4">
    <source>
        <dbReference type="ARBA" id="ARBA00023125"/>
    </source>
</evidence>
<sequence>MNVLIVEDDNALAQELALFLQHERYHCDFARTGAEASEKLYVNEYDFVLLDLGLPDRDGLQLLAEARKQHNLQASIIILSARAQSMTALVGCSWGPTTTCPSPIPC</sequence>
<dbReference type="GO" id="GO:0000156">
    <property type="term" value="F:phosphorelay response regulator activity"/>
    <property type="evidence" value="ECO:0007669"/>
    <property type="project" value="TreeGrafter"/>
</dbReference>